<evidence type="ECO:0000256" key="4">
    <source>
        <dbReference type="PIRNR" id="PIRNR036492"/>
    </source>
</evidence>
<evidence type="ECO:0000259" key="8">
    <source>
        <dbReference type="Pfam" id="PF00171"/>
    </source>
</evidence>
<dbReference type="RefSeq" id="WP_123713615.1">
    <property type="nucleotide sequence ID" value="NZ_RKHR01000006.1"/>
</dbReference>
<comment type="caution">
    <text evidence="9">The sequence shown here is derived from an EMBL/GenBank/DDBJ whole genome shotgun (WGS) entry which is preliminary data.</text>
</comment>
<feature type="active site" evidence="5">
    <location>
        <position position="257"/>
    </location>
</feature>
<dbReference type="InterPro" id="IPR016162">
    <property type="entry name" value="Ald_DH_N"/>
</dbReference>
<sequence>MTVQQMINPSAAEMAKVVEQQRLAYVREGKVAAEVRMERLDRLITLVHDHKDEFALAMSADFGHRSTHQSLMADIYSTLETLKHTKKQIAKWMKPEKRKAPFPMGLFGAKARIEYQPKGVVGVLGTWNFPISTVIGPLCGILAAGNRAVIKYSEVTPASAELMDQLFKRYFKRDEVAGFLGGAEIGAAFSALPLDHLIFTGATGIGRHVLRAAAENLTPVTLELGGKSPVIISSAADIEESAKRIMTGKALNVGQVCLSPDYVLVPEDLKERFIDALVEQVKTMFPSMLNNPDYTSVINPRHQQRLLSYLEDARVKGGDVREINPANEDFSQQKGVQKIPMTLVVDPSDEMLVMQEEMFGPLLCIKSYQQIEQAISYINSRPRPLALYYFGDKNGQEVRKVLDSTCSGGVTINDVLVHVSCEDLPFGGIGPSGMGSYHGIEGFKTFSHARSVYTQTKINLQALGGMIPPYGDKCDKTLKGMIKK</sequence>
<feature type="domain" description="Aldehyde dehydrogenase" evidence="8">
    <location>
        <begin position="9"/>
        <end position="452"/>
    </location>
</feature>
<gene>
    <name evidence="9" type="ORF">EDC56_3292</name>
</gene>
<dbReference type="GO" id="GO:0005737">
    <property type="term" value="C:cytoplasm"/>
    <property type="evidence" value="ECO:0007669"/>
    <property type="project" value="TreeGrafter"/>
</dbReference>
<dbReference type="CDD" id="cd07133">
    <property type="entry name" value="ALDH_CALDH_CalB"/>
    <property type="match status" value="1"/>
</dbReference>
<evidence type="ECO:0000313" key="10">
    <source>
        <dbReference type="Proteomes" id="UP000275394"/>
    </source>
</evidence>
<dbReference type="Proteomes" id="UP000275394">
    <property type="component" value="Unassembled WGS sequence"/>
</dbReference>
<dbReference type="Gene3D" id="3.40.605.10">
    <property type="entry name" value="Aldehyde Dehydrogenase, Chain A, domain 1"/>
    <property type="match status" value="1"/>
</dbReference>
<dbReference type="PROSITE" id="PS00687">
    <property type="entry name" value="ALDEHYDE_DEHYDR_GLU"/>
    <property type="match status" value="1"/>
</dbReference>
<reference evidence="9 10" key="1">
    <citation type="submission" date="2018-11" db="EMBL/GenBank/DDBJ databases">
        <title>Genomic Encyclopedia of Type Strains, Phase IV (KMG-IV): sequencing the most valuable type-strain genomes for metagenomic binning, comparative biology and taxonomic classification.</title>
        <authorList>
            <person name="Goeker M."/>
        </authorList>
    </citation>
    <scope>NUCLEOTIDE SEQUENCE [LARGE SCALE GENOMIC DNA]</scope>
    <source>
        <strain evidence="9 10">DSM 100316</strain>
    </source>
</reference>
<dbReference type="AlphaFoldDB" id="A0A3N2DH04"/>
<evidence type="ECO:0000313" key="9">
    <source>
        <dbReference type="EMBL" id="ROR99052.1"/>
    </source>
</evidence>
<dbReference type="PANTHER" id="PTHR43570">
    <property type="entry name" value="ALDEHYDE DEHYDROGENASE"/>
    <property type="match status" value="1"/>
</dbReference>
<evidence type="ECO:0000256" key="2">
    <source>
        <dbReference type="ARBA" id="ARBA00023002"/>
    </source>
</evidence>
<dbReference type="Pfam" id="PF00171">
    <property type="entry name" value="Aldedh"/>
    <property type="match status" value="1"/>
</dbReference>
<dbReference type="InterPro" id="IPR015590">
    <property type="entry name" value="Aldehyde_DH_dom"/>
</dbReference>
<dbReference type="InterPro" id="IPR029510">
    <property type="entry name" value="Ald_DH_CS_GLU"/>
</dbReference>
<dbReference type="PIRSF" id="PIRSF036492">
    <property type="entry name" value="ALDH"/>
    <property type="match status" value="1"/>
</dbReference>
<dbReference type="GO" id="GO:0006081">
    <property type="term" value="P:aldehyde metabolic process"/>
    <property type="evidence" value="ECO:0007669"/>
    <property type="project" value="InterPro"/>
</dbReference>
<dbReference type="Gene3D" id="3.40.309.10">
    <property type="entry name" value="Aldehyde Dehydrogenase, Chain A, domain 2"/>
    <property type="match status" value="1"/>
</dbReference>
<dbReference type="InterPro" id="IPR016163">
    <property type="entry name" value="Ald_DH_C"/>
</dbReference>
<organism evidence="9 10">
    <name type="scientific">Sinobacterium caligoides</name>
    <dbReference type="NCBI Taxonomy" id="933926"/>
    <lineage>
        <taxon>Bacteria</taxon>
        <taxon>Pseudomonadati</taxon>
        <taxon>Pseudomonadota</taxon>
        <taxon>Gammaproteobacteria</taxon>
        <taxon>Cellvibrionales</taxon>
        <taxon>Spongiibacteraceae</taxon>
        <taxon>Sinobacterium</taxon>
    </lineage>
</organism>
<evidence type="ECO:0000256" key="1">
    <source>
        <dbReference type="ARBA" id="ARBA00009986"/>
    </source>
</evidence>
<evidence type="ECO:0000256" key="7">
    <source>
        <dbReference type="RuleBase" id="RU003345"/>
    </source>
</evidence>
<dbReference type="PANTHER" id="PTHR43570:SF20">
    <property type="entry name" value="ALDEHYDE DEHYDROGENASE ALDX-RELATED"/>
    <property type="match status" value="1"/>
</dbReference>
<dbReference type="EMBL" id="RKHR01000006">
    <property type="protein sequence ID" value="ROR99052.1"/>
    <property type="molecule type" value="Genomic_DNA"/>
</dbReference>
<evidence type="ECO:0000256" key="6">
    <source>
        <dbReference type="PROSITE-ProRule" id="PRU10007"/>
    </source>
</evidence>
<proteinExistence type="inferred from homology"/>
<dbReference type="OrthoDB" id="9812625at2"/>
<keyword evidence="3" id="KW-0520">NAD</keyword>
<dbReference type="InterPro" id="IPR012394">
    <property type="entry name" value="Aldehyde_DH_NAD(P)"/>
</dbReference>
<accession>A0A3N2DH04</accession>
<name>A0A3N2DH04_9GAMM</name>
<comment type="similarity">
    <text evidence="1 4 7">Belongs to the aldehyde dehydrogenase family.</text>
</comment>
<protein>
    <recommendedName>
        <fullName evidence="4">Aldehyde dehydrogenase</fullName>
    </recommendedName>
</protein>
<keyword evidence="10" id="KW-1185">Reference proteome</keyword>
<feature type="active site" evidence="5 6">
    <location>
        <position position="223"/>
    </location>
</feature>
<dbReference type="GO" id="GO:0004029">
    <property type="term" value="F:aldehyde dehydrogenase (NAD+) activity"/>
    <property type="evidence" value="ECO:0007669"/>
    <property type="project" value="TreeGrafter"/>
</dbReference>
<evidence type="ECO:0000256" key="5">
    <source>
        <dbReference type="PIRSR" id="PIRSR036492-1"/>
    </source>
</evidence>
<dbReference type="SUPFAM" id="SSF53720">
    <property type="entry name" value="ALDH-like"/>
    <property type="match status" value="1"/>
</dbReference>
<dbReference type="InterPro" id="IPR016161">
    <property type="entry name" value="Ald_DH/histidinol_DH"/>
</dbReference>
<evidence type="ECO:0000256" key="3">
    <source>
        <dbReference type="ARBA" id="ARBA00023027"/>
    </source>
</evidence>
<keyword evidence="2 4" id="KW-0560">Oxidoreductase</keyword>